<dbReference type="SMART" id="SM00219">
    <property type="entry name" value="TyrKc"/>
    <property type="match status" value="1"/>
</dbReference>
<dbReference type="Gene3D" id="3.30.200.20">
    <property type="entry name" value="Phosphorylase Kinase, domain 1"/>
    <property type="match status" value="1"/>
</dbReference>
<dbReference type="InterPro" id="IPR050122">
    <property type="entry name" value="RTK"/>
</dbReference>
<dbReference type="PANTHER" id="PTHR24416:SF611">
    <property type="entry name" value="TYROSINE-PROTEIN KINASE TRANSMEMBRANE RECEPTOR ROR"/>
    <property type="match status" value="1"/>
</dbReference>
<dbReference type="Gene3D" id="1.10.510.10">
    <property type="entry name" value="Transferase(Phosphotransferase) domain 1"/>
    <property type="match status" value="1"/>
</dbReference>
<evidence type="ECO:0000259" key="5">
    <source>
        <dbReference type="PROSITE" id="PS50011"/>
    </source>
</evidence>
<dbReference type="InterPro" id="IPR000719">
    <property type="entry name" value="Prot_kinase_dom"/>
</dbReference>
<dbReference type="Proteomes" id="UP001174909">
    <property type="component" value="Unassembled WGS sequence"/>
</dbReference>
<dbReference type="SUPFAM" id="SSF56112">
    <property type="entry name" value="Protein kinase-like (PK-like)"/>
    <property type="match status" value="1"/>
</dbReference>
<keyword evidence="6" id="KW-0675">Receptor</keyword>
<feature type="binding site" evidence="3">
    <location>
        <position position="228"/>
    </location>
    <ligand>
        <name>ATP</name>
        <dbReference type="ChEBI" id="CHEBI:30616"/>
    </ligand>
</feature>
<reference evidence="6" key="1">
    <citation type="submission" date="2023-03" db="EMBL/GenBank/DDBJ databases">
        <authorList>
            <person name="Steffen K."/>
            <person name="Cardenas P."/>
        </authorList>
    </citation>
    <scope>NUCLEOTIDE SEQUENCE</scope>
</reference>
<organism evidence="6 7">
    <name type="scientific">Geodia barretti</name>
    <name type="common">Barrett's horny sponge</name>
    <dbReference type="NCBI Taxonomy" id="519541"/>
    <lineage>
        <taxon>Eukaryota</taxon>
        <taxon>Metazoa</taxon>
        <taxon>Porifera</taxon>
        <taxon>Demospongiae</taxon>
        <taxon>Heteroscleromorpha</taxon>
        <taxon>Tetractinellida</taxon>
        <taxon>Astrophorina</taxon>
        <taxon>Geodiidae</taxon>
        <taxon>Geodia</taxon>
    </lineage>
</organism>
<keyword evidence="3" id="KW-0067">ATP-binding</keyword>
<comment type="subcellular location">
    <subcellularLocation>
        <location evidence="1">Membrane</location>
        <topology evidence="1">Single-pass membrane protein</topology>
    </subcellularLocation>
</comment>
<dbReference type="InterPro" id="IPR008266">
    <property type="entry name" value="Tyr_kinase_AS"/>
</dbReference>
<dbReference type="InterPro" id="IPR017441">
    <property type="entry name" value="Protein_kinase_ATP_BS"/>
</dbReference>
<keyword evidence="4" id="KW-0472">Membrane</keyword>
<dbReference type="InterPro" id="IPR020635">
    <property type="entry name" value="Tyr_kinase_cat_dom"/>
</dbReference>
<dbReference type="PANTHER" id="PTHR24416">
    <property type="entry name" value="TYROSINE-PROTEIN KINASE RECEPTOR"/>
    <property type="match status" value="1"/>
</dbReference>
<sequence length="345" mass="38804">MPTIGLYFSFIIESGESVYKNVSTRNIIGKPCFAQKSAEGLKTDRSLYKFLLPVFLTTTLLLFLIIVAWLLHKYYRKRRKNQLGLSFTNCFSSVSNGNEMSENDYRSTEAAEIDIQQKSLTTSDDNIQHSLKRKGSYTYDYAREKEGEFELPKQSLPEEGQYEMDGLSSDEPFWEPAGVEDELKSQLQDLSLSQDTLSLSDELGSGEFGVVRRGVWSVGGEEREVAVKSLADGSTEEKRIQFLQEAAIMGQFKHPNVISLHGILLDCSPMMIVLEMMHIGDLREYLHSLKPSDTSESLPAHTPALLMSFCRHIALGMAYLSGKGFIHRDLAARNILVSKDEVCKS</sequence>
<dbReference type="EMBL" id="CASHTH010002113">
    <property type="protein sequence ID" value="CAI8024979.1"/>
    <property type="molecule type" value="Genomic_DNA"/>
</dbReference>
<comment type="caution">
    <text evidence="6">The sequence shown here is derived from an EMBL/GenBank/DDBJ whole genome shotgun (WGS) entry which is preliminary data.</text>
</comment>
<dbReference type="GO" id="GO:0043235">
    <property type="term" value="C:receptor complex"/>
    <property type="evidence" value="ECO:0007669"/>
    <property type="project" value="TreeGrafter"/>
</dbReference>
<keyword evidence="4" id="KW-1133">Transmembrane helix</keyword>
<keyword evidence="4" id="KW-0812">Transmembrane</keyword>
<dbReference type="GO" id="GO:0007169">
    <property type="term" value="P:cell surface receptor protein tyrosine kinase signaling pathway"/>
    <property type="evidence" value="ECO:0007669"/>
    <property type="project" value="TreeGrafter"/>
</dbReference>
<evidence type="ECO:0000256" key="4">
    <source>
        <dbReference type="SAM" id="Phobius"/>
    </source>
</evidence>
<dbReference type="PROSITE" id="PS00109">
    <property type="entry name" value="PROTEIN_KINASE_TYR"/>
    <property type="match status" value="1"/>
</dbReference>
<accession>A0AA35S8S6</accession>
<dbReference type="InterPro" id="IPR011009">
    <property type="entry name" value="Kinase-like_dom_sf"/>
</dbReference>
<evidence type="ECO:0000256" key="2">
    <source>
        <dbReference type="ARBA" id="ARBA00051243"/>
    </source>
</evidence>
<gene>
    <name evidence="6" type="ORF">GBAR_LOCUS14472</name>
</gene>
<evidence type="ECO:0000313" key="7">
    <source>
        <dbReference type="Proteomes" id="UP001174909"/>
    </source>
</evidence>
<keyword evidence="3" id="KW-0547">Nucleotide-binding</keyword>
<comment type="catalytic activity">
    <reaction evidence="2">
        <text>L-tyrosyl-[protein] + ATP = O-phospho-L-tyrosyl-[protein] + ADP + H(+)</text>
        <dbReference type="Rhea" id="RHEA:10596"/>
        <dbReference type="Rhea" id="RHEA-COMP:10136"/>
        <dbReference type="Rhea" id="RHEA-COMP:20101"/>
        <dbReference type="ChEBI" id="CHEBI:15378"/>
        <dbReference type="ChEBI" id="CHEBI:30616"/>
        <dbReference type="ChEBI" id="CHEBI:46858"/>
        <dbReference type="ChEBI" id="CHEBI:61978"/>
        <dbReference type="ChEBI" id="CHEBI:456216"/>
        <dbReference type="EC" id="2.7.10.1"/>
    </reaction>
</comment>
<dbReference type="InterPro" id="IPR001245">
    <property type="entry name" value="Ser-Thr/Tyr_kinase_cat_dom"/>
</dbReference>
<feature type="transmembrane region" description="Helical" evidence="4">
    <location>
        <begin position="50"/>
        <end position="71"/>
    </location>
</feature>
<dbReference type="GO" id="GO:0005524">
    <property type="term" value="F:ATP binding"/>
    <property type="evidence" value="ECO:0007669"/>
    <property type="project" value="UniProtKB-UniRule"/>
</dbReference>
<feature type="domain" description="Protein kinase" evidence="5">
    <location>
        <begin position="197"/>
        <end position="345"/>
    </location>
</feature>
<name>A0AA35S8S6_GEOBA</name>
<dbReference type="PROSITE" id="PS00107">
    <property type="entry name" value="PROTEIN_KINASE_ATP"/>
    <property type="match status" value="1"/>
</dbReference>
<feature type="non-terminal residue" evidence="6">
    <location>
        <position position="345"/>
    </location>
</feature>
<evidence type="ECO:0000256" key="3">
    <source>
        <dbReference type="PROSITE-ProRule" id="PRU10141"/>
    </source>
</evidence>
<evidence type="ECO:0000256" key="1">
    <source>
        <dbReference type="ARBA" id="ARBA00004167"/>
    </source>
</evidence>
<dbReference type="PROSITE" id="PS50011">
    <property type="entry name" value="PROTEIN_KINASE_DOM"/>
    <property type="match status" value="1"/>
</dbReference>
<dbReference type="GO" id="GO:0004714">
    <property type="term" value="F:transmembrane receptor protein tyrosine kinase activity"/>
    <property type="evidence" value="ECO:0007669"/>
    <property type="project" value="UniProtKB-EC"/>
</dbReference>
<dbReference type="AlphaFoldDB" id="A0AA35S8S6"/>
<evidence type="ECO:0000313" key="6">
    <source>
        <dbReference type="EMBL" id="CAI8024979.1"/>
    </source>
</evidence>
<proteinExistence type="predicted"/>
<protein>
    <submittedName>
        <fullName evidence="6">Ephrin type-B receptor 4a</fullName>
    </submittedName>
</protein>
<dbReference type="Pfam" id="PF07714">
    <property type="entry name" value="PK_Tyr_Ser-Thr"/>
    <property type="match status" value="1"/>
</dbReference>
<keyword evidence="7" id="KW-1185">Reference proteome</keyword>
<dbReference type="GO" id="GO:0005886">
    <property type="term" value="C:plasma membrane"/>
    <property type="evidence" value="ECO:0007669"/>
    <property type="project" value="TreeGrafter"/>
</dbReference>